<feature type="non-terminal residue" evidence="9">
    <location>
        <position position="1"/>
    </location>
</feature>
<evidence type="ECO:0000256" key="8">
    <source>
        <dbReference type="SAM" id="Phobius"/>
    </source>
</evidence>
<dbReference type="PANTHER" id="PTHR30472">
    <property type="entry name" value="FERRIC ENTEROBACTIN TRANSPORT SYSTEM PERMEASE PROTEIN"/>
    <property type="match status" value="1"/>
</dbReference>
<dbReference type="PANTHER" id="PTHR30472:SF37">
    <property type="entry name" value="FE(3+) DICITRATE TRANSPORT SYSTEM PERMEASE PROTEIN FECD-RELATED"/>
    <property type="match status" value="1"/>
</dbReference>
<keyword evidence="6 8" id="KW-1133">Transmembrane helix</keyword>
<evidence type="ECO:0000256" key="1">
    <source>
        <dbReference type="ARBA" id="ARBA00004651"/>
    </source>
</evidence>
<dbReference type="Gene3D" id="1.10.3470.10">
    <property type="entry name" value="ABC transporter involved in vitamin B12 uptake, BtuC"/>
    <property type="match status" value="1"/>
</dbReference>
<feature type="transmembrane region" description="Helical" evidence="8">
    <location>
        <begin position="179"/>
        <end position="202"/>
    </location>
</feature>
<accession>A0A8J6YYC1</accession>
<proteinExistence type="inferred from homology"/>
<dbReference type="Proteomes" id="UP000609121">
    <property type="component" value="Unassembled WGS sequence"/>
</dbReference>
<evidence type="ECO:0000256" key="4">
    <source>
        <dbReference type="ARBA" id="ARBA00022475"/>
    </source>
</evidence>
<feature type="transmembrane region" description="Helical" evidence="8">
    <location>
        <begin position="239"/>
        <end position="258"/>
    </location>
</feature>
<gene>
    <name evidence="9" type="ORF">ICN82_18360</name>
</gene>
<comment type="similarity">
    <text evidence="2">Belongs to the binding-protein-dependent transport system permease family. FecCD subfamily.</text>
</comment>
<keyword evidence="3" id="KW-0813">Transport</keyword>
<evidence type="ECO:0000256" key="5">
    <source>
        <dbReference type="ARBA" id="ARBA00022692"/>
    </source>
</evidence>
<feature type="transmembrane region" description="Helical" evidence="8">
    <location>
        <begin position="83"/>
        <end position="102"/>
    </location>
</feature>
<organism evidence="9 10">
    <name type="scientific">Mangrovicoccus algicola</name>
    <dbReference type="NCBI Taxonomy" id="2771008"/>
    <lineage>
        <taxon>Bacteria</taxon>
        <taxon>Pseudomonadati</taxon>
        <taxon>Pseudomonadota</taxon>
        <taxon>Alphaproteobacteria</taxon>
        <taxon>Rhodobacterales</taxon>
        <taxon>Paracoccaceae</taxon>
        <taxon>Mangrovicoccus</taxon>
    </lineage>
</organism>
<feature type="transmembrane region" description="Helical" evidence="8">
    <location>
        <begin position="139"/>
        <end position="159"/>
    </location>
</feature>
<sequence length="320" mass="31459">VPRLARPGRALASLGALLVLGLVALAVIGRGPQGWTLLDAQSAATFLPGRLPRLAGAAAAGGLLALAGTLLQRLTANPLASPEVLGVSGGATLGYAGVLFLAGAPTAIGLALGATAGGALALSVLAAVAMAGLMGQGRVLLAGIAVSAFALSVLSVLMSSGTPQAFAVLAWMSGSAAGLTAPGAVALCALLAVLTAAALAMARWLEILPLGASVARGLGLPLRAAWIGVILLAGLATGAATVLSGPVSFVGLMAPHLARGLGFATMRAHLAGAVLTGALLMLAADFGARMASFPYDLPLGLFASLLGTPWLIWLMLRRPR</sequence>
<feature type="transmembrane region" description="Helical" evidence="8">
    <location>
        <begin position="297"/>
        <end position="316"/>
    </location>
</feature>
<keyword evidence="7 8" id="KW-0472">Membrane</keyword>
<protein>
    <submittedName>
        <fullName evidence="9">Iron chelate uptake ABC transporter family permease subunit</fullName>
    </submittedName>
</protein>
<dbReference type="GO" id="GO:0033214">
    <property type="term" value="P:siderophore-iron import into cell"/>
    <property type="evidence" value="ECO:0007669"/>
    <property type="project" value="TreeGrafter"/>
</dbReference>
<dbReference type="AlphaFoldDB" id="A0A8J6YYC1"/>
<keyword evidence="10" id="KW-1185">Reference proteome</keyword>
<feature type="transmembrane region" description="Helical" evidence="8">
    <location>
        <begin position="50"/>
        <end position="71"/>
    </location>
</feature>
<dbReference type="EMBL" id="JACVXA010000076">
    <property type="protein sequence ID" value="MBE3640172.1"/>
    <property type="molecule type" value="Genomic_DNA"/>
</dbReference>
<dbReference type="InterPro" id="IPR037294">
    <property type="entry name" value="ABC_BtuC-like"/>
</dbReference>
<dbReference type="RefSeq" id="WP_193185840.1">
    <property type="nucleotide sequence ID" value="NZ_JACVXA010000076.1"/>
</dbReference>
<comment type="subcellular location">
    <subcellularLocation>
        <location evidence="1">Cell membrane</location>
        <topology evidence="1">Multi-pass membrane protein</topology>
    </subcellularLocation>
</comment>
<feature type="transmembrane region" description="Helical" evidence="8">
    <location>
        <begin position="270"/>
        <end position="291"/>
    </location>
</feature>
<dbReference type="GO" id="GO:0005886">
    <property type="term" value="C:plasma membrane"/>
    <property type="evidence" value="ECO:0007669"/>
    <property type="project" value="UniProtKB-SubCell"/>
</dbReference>
<feature type="transmembrane region" description="Helical" evidence="8">
    <location>
        <begin position="214"/>
        <end position="233"/>
    </location>
</feature>
<keyword evidence="5 8" id="KW-0812">Transmembrane</keyword>
<feature type="transmembrane region" description="Helical" evidence="8">
    <location>
        <begin position="108"/>
        <end position="132"/>
    </location>
</feature>
<evidence type="ECO:0000256" key="3">
    <source>
        <dbReference type="ARBA" id="ARBA00022448"/>
    </source>
</evidence>
<evidence type="ECO:0000256" key="2">
    <source>
        <dbReference type="ARBA" id="ARBA00007935"/>
    </source>
</evidence>
<evidence type="ECO:0000256" key="6">
    <source>
        <dbReference type="ARBA" id="ARBA00022989"/>
    </source>
</evidence>
<comment type="caution">
    <text evidence="9">The sequence shown here is derived from an EMBL/GenBank/DDBJ whole genome shotgun (WGS) entry which is preliminary data.</text>
</comment>
<evidence type="ECO:0000313" key="9">
    <source>
        <dbReference type="EMBL" id="MBE3640172.1"/>
    </source>
</evidence>
<dbReference type="InterPro" id="IPR000522">
    <property type="entry name" value="ABC_transptr_permease_BtuC"/>
</dbReference>
<evidence type="ECO:0000256" key="7">
    <source>
        <dbReference type="ARBA" id="ARBA00023136"/>
    </source>
</evidence>
<keyword evidence="4" id="KW-1003">Cell membrane</keyword>
<evidence type="ECO:0000313" key="10">
    <source>
        <dbReference type="Proteomes" id="UP000609121"/>
    </source>
</evidence>
<dbReference type="Pfam" id="PF01032">
    <property type="entry name" value="FecCD"/>
    <property type="match status" value="1"/>
</dbReference>
<reference evidence="9" key="1">
    <citation type="submission" date="2020-09" db="EMBL/GenBank/DDBJ databases">
        <title>A novel bacterium of genus Mangrovicoccus, isolated from South China Sea.</title>
        <authorList>
            <person name="Huang H."/>
            <person name="Mo K."/>
            <person name="Hu Y."/>
        </authorList>
    </citation>
    <scope>NUCLEOTIDE SEQUENCE</scope>
    <source>
        <strain evidence="9">HB182678</strain>
    </source>
</reference>
<name>A0A8J6YYC1_9RHOB</name>
<dbReference type="GO" id="GO:0022857">
    <property type="term" value="F:transmembrane transporter activity"/>
    <property type="evidence" value="ECO:0007669"/>
    <property type="project" value="InterPro"/>
</dbReference>
<dbReference type="CDD" id="cd06550">
    <property type="entry name" value="TM_ABC_iron-siderophores_like"/>
    <property type="match status" value="1"/>
</dbReference>
<dbReference type="SUPFAM" id="SSF81345">
    <property type="entry name" value="ABC transporter involved in vitamin B12 uptake, BtuC"/>
    <property type="match status" value="1"/>
</dbReference>